<evidence type="ECO:0000313" key="2">
    <source>
        <dbReference type="EMBL" id="MDI2112097.1"/>
    </source>
</evidence>
<organism evidence="2 3">
    <name type="scientific">Commensalibacter nepenthis</name>
    <dbReference type="NCBI Taxonomy" id="3043872"/>
    <lineage>
        <taxon>Bacteria</taxon>
        <taxon>Pseudomonadati</taxon>
        <taxon>Pseudomonadota</taxon>
        <taxon>Alphaproteobacteria</taxon>
        <taxon>Acetobacterales</taxon>
        <taxon>Acetobacteraceae</taxon>
    </lineage>
</organism>
<keyword evidence="1" id="KW-0732">Signal</keyword>
<feature type="signal peptide" evidence="1">
    <location>
        <begin position="1"/>
        <end position="28"/>
    </location>
</feature>
<protein>
    <recommendedName>
        <fullName evidence="4">Halovibrin HvnA</fullName>
    </recommendedName>
</protein>
<gene>
    <name evidence="2" type="ORF">QJV33_02135</name>
</gene>
<evidence type="ECO:0000256" key="1">
    <source>
        <dbReference type="SAM" id="SignalP"/>
    </source>
</evidence>
<evidence type="ECO:0008006" key="4">
    <source>
        <dbReference type="Google" id="ProtNLM"/>
    </source>
</evidence>
<evidence type="ECO:0000313" key="3">
    <source>
        <dbReference type="Proteomes" id="UP001431775"/>
    </source>
</evidence>
<comment type="caution">
    <text evidence="2">The sequence shown here is derived from an EMBL/GenBank/DDBJ whole genome shotgun (WGS) entry which is preliminary data.</text>
</comment>
<proteinExistence type="predicted"/>
<dbReference type="EMBL" id="JASBAN010000001">
    <property type="protein sequence ID" value="MDI2112097.1"/>
    <property type="molecule type" value="Genomic_DNA"/>
</dbReference>
<feature type="chain" id="PRO_5045054351" description="Halovibrin HvnA" evidence="1">
    <location>
        <begin position="29"/>
        <end position="316"/>
    </location>
</feature>
<name>A0ABT6Q5C3_9PROT</name>
<keyword evidence="3" id="KW-1185">Reference proteome</keyword>
<sequence length="316" mass="35558">MKFLHEISLMAVIVSAISVVGFSSSADANIAQDLTANYNKIVKNCGSSDQPAYLCSGNLVRFTTNNHSYLPWEAPSTSYQNENGVSFMYIRRDVKSRLEFNGQYFGVIYYPPLIRPQTKLQAEFTCAFPVDADTNERVKGCGVNTLDSNTHGNASRSCQEQGIYTAQGWYQHFISVPKASDGTSWTRGIHQCGFNIEQGTANRADMFNEMLKGRDLAVSEGVINGDTFMYYNEIIMKLWPADSNGHIRNAQNLPIQAFFYTTDTKGNSGLEDARFFQKRYYDLNNHIIIPIVKVHQDSTFGKVLYSYNIADQNVNK</sequence>
<accession>A0ABT6Q5C3</accession>
<dbReference type="Proteomes" id="UP001431775">
    <property type="component" value="Unassembled WGS sequence"/>
</dbReference>
<reference evidence="2" key="1">
    <citation type="submission" date="2023-05" db="EMBL/GenBank/DDBJ databases">
        <title>Whole genome sequence of Commensalibacter sp.</title>
        <authorList>
            <person name="Charoenyingcharoen P."/>
            <person name="Yukphan P."/>
        </authorList>
    </citation>
    <scope>NUCLEOTIDE SEQUENCE</scope>
    <source>
        <strain evidence="2">TBRC 10068</strain>
    </source>
</reference>
<dbReference type="RefSeq" id="WP_281461770.1">
    <property type="nucleotide sequence ID" value="NZ_JASBAN010000001.1"/>
</dbReference>